<accession>A0AAV1HU95</accession>
<keyword evidence="1" id="KW-1133">Transmembrane helix</keyword>
<evidence type="ECO:0000313" key="3">
    <source>
        <dbReference type="Proteomes" id="UP001314263"/>
    </source>
</evidence>
<keyword evidence="1" id="KW-0472">Membrane</keyword>
<keyword evidence="1" id="KW-0812">Transmembrane</keyword>
<dbReference type="EMBL" id="CAUYUE010000001">
    <property type="protein sequence ID" value="CAK0733287.1"/>
    <property type="molecule type" value="Genomic_DNA"/>
</dbReference>
<dbReference type="PANTHER" id="PTHR15907">
    <property type="entry name" value="DUF614 FAMILY PROTEIN-RELATED"/>
    <property type="match status" value="1"/>
</dbReference>
<reference evidence="2 3" key="1">
    <citation type="submission" date="2023-10" db="EMBL/GenBank/DDBJ databases">
        <authorList>
            <person name="Maclean D."/>
            <person name="Macfadyen A."/>
        </authorList>
    </citation>
    <scope>NUCLEOTIDE SEQUENCE [LARGE SCALE GENOMIC DNA]</scope>
</reference>
<dbReference type="Pfam" id="PF04749">
    <property type="entry name" value="PLAC8"/>
    <property type="match status" value="1"/>
</dbReference>
<feature type="transmembrane region" description="Helical" evidence="1">
    <location>
        <begin position="129"/>
        <end position="151"/>
    </location>
</feature>
<dbReference type="InterPro" id="IPR006461">
    <property type="entry name" value="PLAC_motif_containing"/>
</dbReference>
<sequence length="221" mass="24512">MTDSQKCIPQPDEVIPATPAWDGSLLACCGDPSTPRGWGICCLTFWLPCITHGLNLKILYTVQKAVLGVLLFFALGYVLYCIVIPAMYLTVFKAPDIVACELNVIYTQPTSGPVDPDFGQKLLDCQKPAWIKIWVAVAFAWACAVLLIIYLTTIRMKVRRRLAIPAAHNSCTGFLQDFCTMWWCAACALCQENRTLHKRASAIPHVRTVPTTPPVLPKMEV</sequence>
<dbReference type="NCBIfam" id="TIGR01571">
    <property type="entry name" value="A_thal_Cys_rich"/>
    <property type="match status" value="1"/>
</dbReference>
<comment type="caution">
    <text evidence="2">The sequence shown here is derived from an EMBL/GenBank/DDBJ whole genome shotgun (WGS) entry which is preliminary data.</text>
</comment>
<dbReference type="AlphaFoldDB" id="A0AAV1HU95"/>
<keyword evidence="3" id="KW-1185">Reference proteome</keyword>
<name>A0AAV1HU95_9CHLO</name>
<gene>
    <name evidence="2" type="ORF">CVIRNUC_000252</name>
</gene>
<feature type="transmembrane region" description="Helical" evidence="1">
    <location>
        <begin position="65"/>
        <end position="88"/>
    </location>
</feature>
<organism evidence="2 3">
    <name type="scientific">Coccomyxa viridis</name>
    <dbReference type="NCBI Taxonomy" id="1274662"/>
    <lineage>
        <taxon>Eukaryota</taxon>
        <taxon>Viridiplantae</taxon>
        <taxon>Chlorophyta</taxon>
        <taxon>core chlorophytes</taxon>
        <taxon>Trebouxiophyceae</taxon>
        <taxon>Trebouxiophyceae incertae sedis</taxon>
        <taxon>Coccomyxaceae</taxon>
        <taxon>Coccomyxa</taxon>
    </lineage>
</organism>
<proteinExistence type="predicted"/>
<evidence type="ECO:0000256" key="1">
    <source>
        <dbReference type="SAM" id="Phobius"/>
    </source>
</evidence>
<protein>
    <submittedName>
        <fullName evidence="2">Uncharacterized protein</fullName>
    </submittedName>
</protein>
<evidence type="ECO:0000313" key="2">
    <source>
        <dbReference type="EMBL" id="CAK0733287.1"/>
    </source>
</evidence>
<dbReference type="Proteomes" id="UP001314263">
    <property type="component" value="Unassembled WGS sequence"/>
</dbReference>